<sequence>MNHNVNKKFPFYAAVGISLLLVGCNPGTQSNNLSNSNANSTNKLPTVVATHSVLCDLAKLIAQNTINLTCLIQPGVDVHVYKPTPQDRKAIEKAQLILYGGYNFEPELIKIINASNQAATKVAVHEVAVPKPLMEEDNHHEESEKSAKHEIVPNPHIWHNAQNGIRMVEVIREQLTKLSPVNFNVYAANAHQLSDKLKQLDAWTKAQINTIPLKQRKLVTTHESLNYYANAYGLTIEGALQGLSTEEKPTALRVKELVTEIKNTGVPTIFTEATGNDKVIRTVAKEAKVKVAEQGLFVDSLGTPGSQGDTYIGMLTSNTCTITTGLGGKCSAFLGNTLNK</sequence>
<dbReference type="PANTHER" id="PTHR42953:SF1">
    <property type="entry name" value="METAL-BINDING PROTEIN HI_0362-RELATED"/>
    <property type="match status" value="1"/>
</dbReference>
<organism evidence="6 7">
    <name type="scientific">Crinalium epipsammum PCC 9333</name>
    <dbReference type="NCBI Taxonomy" id="1173022"/>
    <lineage>
        <taxon>Bacteria</taxon>
        <taxon>Bacillati</taxon>
        <taxon>Cyanobacteriota</taxon>
        <taxon>Cyanophyceae</taxon>
        <taxon>Gomontiellales</taxon>
        <taxon>Gomontiellaceae</taxon>
        <taxon>Crinalium</taxon>
    </lineage>
</organism>
<evidence type="ECO:0000313" key="7">
    <source>
        <dbReference type="Proteomes" id="UP000010472"/>
    </source>
</evidence>
<dbReference type="RefSeq" id="WP_015202394.1">
    <property type="nucleotide sequence ID" value="NC_019753.1"/>
</dbReference>
<dbReference type="KEGG" id="cep:Cri9333_1377"/>
<dbReference type="GO" id="GO:0046872">
    <property type="term" value="F:metal ion binding"/>
    <property type="evidence" value="ECO:0007669"/>
    <property type="project" value="UniProtKB-KW"/>
</dbReference>
<dbReference type="GO" id="GO:0030001">
    <property type="term" value="P:metal ion transport"/>
    <property type="evidence" value="ECO:0007669"/>
    <property type="project" value="InterPro"/>
</dbReference>
<dbReference type="Proteomes" id="UP000010472">
    <property type="component" value="Chromosome"/>
</dbReference>
<dbReference type="PATRIC" id="fig|1173022.3.peg.1494"/>
<dbReference type="Pfam" id="PF01297">
    <property type="entry name" value="ZnuA"/>
    <property type="match status" value="1"/>
</dbReference>
<accession>K9VXN7</accession>
<dbReference type="InterPro" id="IPR050492">
    <property type="entry name" value="Bact_metal-bind_prot9"/>
</dbReference>
<dbReference type="PRINTS" id="PR00691">
    <property type="entry name" value="ADHESINB"/>
</dbReference>
<gene>
    <name evidence="6" type="ORF">Cri9333_1377</name>
</gene>
<dbReference type="EMBL" id="CP003620">
    <property type="protein sequence ID" value="AFZ12272.1"/>
    <property type="molecule type" value="Genomic_DNA"/>
</dbReference>
<evidence type="ECO:0000256" key="4">
    <source>
        <dbReference type="ARBA" id="ARBA00022729"/>
    </source>
</evidence>
<keyword evidence="7" id="KW-1185">Reference proteome</keyword>
<dbReference type="InterPro" id="IPR006129">
    <property type="entry name" value="AdhesinB"/>
</dbReference>
<dbReference type="PRINTS" id="PR00690">
    <property type="entry name" value="ADHESNFAMILY"/>
</dbReference>
<dbReference type="GO" id="GO:0030313">
    <property type="term" value="C:cell envelope"/>
    <property type="evidence" value="ECO:0007669"/>
    <property type="project" value="UniProtKB-SubCell"/>
</dbReference>
<comment type="subcellular location">
    <subcellularLocation>
        <location evidence="1">Cell envelope</location>
    </subcellularLocation>
</comment>
<protein>
    <submittedName>
        <fullName evidence="6">ABC-type metal ion transporter, periplasmic subunit</fullName>
    </submittedName>
</protein>
<reference evidence="6 7" key="1">
    <citation type="submission" date="2012-06" db="EMBL/GenBank/DDBJ databases">
        <title>Finished chromosome of genome of Crinalium epipsammum PCC 9333.</title>
        <authorList>
            <consortium name="US DOE Joint Genome Institute"/>
            <person name="Gugger M."/>
            <person name="Coursin T."/>
            <person name="Rippka R."/>
            <person name="Tandeau De Marsac N."/>
            <person name="Huntemann M."/>
            <person name="Wei C.-L."/>
            <person name="Han J."/>
            <person name="Detter J.C."/>
            <person name="Han C."/>
            <person name="Tapia R."/>
            <person name="Davenport K."/>
            <person name="Daligault H."/>
            <person name="Erkkila T."/>
            <person name="Gu W."/>
            <person name="Munk A.C.C."/>
            <person name="Teshima H."/>
            <person name="Xu Y."/>
            <person name="Chain P."/>
            <person name="Chen A."/>
            <person name="Krypides N."/>
            <person name="Mavromatis K."/>
            <person name="Markowitz V."/>
            <person name="Szeto E."/>
            <person name="Ivanova N."/>
            <person name="Mikhailova N."/>
            <person name="Ovchinnikova G."/>
            <person name="Pagani I."/>
            <person name="Pati A."/>
            <person name="Goodwin L."/>
            <person name="Peters L."/>
            <person name="Pitluck S."/>
            <person name="Woyke T."/>
            <person name="Kerfeld C."/>
        </authorList>
    </citation>
    <scope>NUCLEOTIDE SEQUENCE [LARGE SCALE GENOMIC DNA]</scope>
    <source>
        <strain evidence="6 7">PCC 9333</strain>
    </source>
</reference>
<keyword evidence="3" id="KW-0479">Metal-binding</keyword>
<keyword evidence="2 5" id="KW-0813">Transport</keyword>
<dbReference type="AlphaFoldDB" id="K9VXN7"/>
<evidence type="ECO:0000256" key="3">
    <source>
        <dbReference type="ARBA" id="ARBA00022723"/>
    </source>
</evidence>
<dbReference type="GO" id="GO:0007155">
    <property type="term" value="P:cell adhesion"/>
    <property type="evidence" value="ECO:0007669"/>
    <property type="project" value="InterPro"/>
</dbReference>
<evidence type="ECO:0000256" key="1">
    <source>
        <dbReference type="ARBA" id="ARBA00004196"/>
    </source>
</evidence>
<dbReference type="SUPFAM" id="SSF53807">
    <property type="entry name" value="Helical backbone' metal receptor"/>
    <property type="match status" value="1"/>
</dbReference>
<dbReference type="InterPro" id="IPR006127">
    <property type="entry name" value="ZnuA-like"/>
</dbReference>
<dbReference type="HOGENOM" id="CLU_016838_1_1_3"/>
<proteinExistence type="inferred from homology"/>
<evidence type="ECO:0000313" key="6">
    <source>
        <dbReference type="EMBL" id="AFZ12272.1"/>
    </source>
</evidence>
<dbReference type="PANTHER" id="PTHR42953">
    <property type="entry name" value="HIGH-AFFINITY ZINC UPTAKE SYSTEM PROTEIN ZNUA-RELATED"/>
    <property type="match status" value="1"/>
</dbReference>
<dbReference type="Gene3D" id="3.40.50.1980">
    <property type="entry name" value="Nitrogenase molybdenum iron protein domain"/>
    <property type="match status" value="2"/>
</dbReference>
<dbReference type="STRING" id="1173022.Cri9333_1377"/>
<dbReference type="eggNOG" id="COG0803">
    <property type="taxonomic scope" value="Bacteria"/>
</dbReference>
<evidence type="ECO:0000256" key="2">
    <source>
        <dbReference type="ARBA" id="ARBA00022448"/>
    </source>
</evidence>
<dbReference type="OrthoDB" id="9793396at2"/>
<name>K9VXN7_9CYAN</name>
<keyword evidence="4" id="KW-0732">Signal</keyword>
<dbReference type="InterPro" id="IPR006128">
    <property type="entry name" value="Lipoprotein_PsaA-like"/>
</dbReference>
<comment type="similarity">
    <text evidence="5">Belongs to the bacterial solute-binding protein 9 family.</text>
</comment>
<evidence type="ECO:0000256" key="5">
    <source>
        <dbReference type="RuleBase" id="RU003512"/>
    </source>
</evidence>
<dbReference type="PROSITE" id="PS51257">
    <property type="entry name" value="PROKAR_LIPOPROTEIN"/>
    <property type="match status" value="1"/>
</dbReference>